<reference evidence="1" key="1">
    <citation type="submission" date="2014-09" db="EMBL/GenBank/DDBJ databases">
        <authorList>
            <person name="Magalhaes I.L.F."/>
            <person name="Oliveira U."/>
            <person name="Santos F.R."/>
            <person name="Vidigal T.H.D.A."/>
            <person name="Brescovit A.D."/>
            <person name="Santos A.J."/>
        </authorList>
    </citation>
    <scope>NUCLEOTIDE SEQUENCE</scope>
    <source>
        <tissue evidence="1">Shoot tissue taken approximately 20 cm above the soil surface</tissue>
    </source>
</reference>
<proteinExistence type="predicted"/>
<name>A0A0A9A2Z4_ARUDO</name>
<reference evidence="1" key="2">
    <citation type="journal article" date="2015" name="Data Brief">
        <title>Shoot transcriptome of the giant reed, Arundo donax.</title>
        <authorList>
            <person name="Barrero R.A."/>
            <person name="Guerrero F.D."/>
            <person name="Moolhuijzen P."/>
            <person name="Goolsby J.A."/>
            <person name="Tidwell J."/>
            <person name="Bellgard S.E."/>
            <person name="Bellgard M.I."/>
        </authorList>
    </citation>
    <scope>NUCLEOTIDE SEQUENCE</scope>
    <source>
        <tissue evidence="1">Shoot tissue taken approximately 20 cm above the soil surface</tissue>
    </source>
</reference>
<dbReference type="EMBL" id="GBRH01253577">
    <property type="protein sequence ID" value="JAD44318.1"/>
    <property type="molecule type" value="Transcribed_RNA"/>
</dbReference>
<sequence length="82" mass="9403">MVKCYGHSSIEGMEEGEIEGGSHGWWRLGFCGAWEGRHKSERKSWRVEGLSPLLLLKSLKSTWPYIYSRDLVQEIDSGLFLT</sequence>
<evidence type="ECO:0000313" key="1">
    <source>
        <dbReference type="EMBL" id="JAD44318.1"/>
    </source>
</evidence>
<dbReference type="AlphaFoldDB" id="A0A0A9A2Z4"/>
<protein>
    <submittedName>
        <fullName evidence="1">Uncharacterized protein</fullName>
    </submittedName>
</protein>
<accession>A0A0A9A2Z4</accession>
<organism evidence="1">
    <name type="scientific">Arundo donax</name>
    <name type="common">Giant reed</name>
    <name type="synonym">Donax arundinaceus</name>
    <dbReference type="NCBI Taxonomy" id="35708"/>
    <lineage>
        <taxon>Eukaryota</taxon>
        <taxon>Viridiplantae</taxon>
        <taxon>Streptophyta</taxon>
        <taxon>Embryophyta</taxon>
        <taxon>Tracheophyta</taxon>
        <taxon>Spermatophyta</taxon>
        <taxon>Magnoliopsida</taxon>
        <taxon>Liliopsida</taxon>
        <taxon>Poales</taxon>
        <taxon>Poaceae</taxon>
        <taxon>PACMAD clade</taxon>
        <taxon>Arundinoideae</taxon>
        <taxon>Arundineae</taxon>
        <taxon>Arundo</taxon>
    </lineage>
</organism>